<organism evidence="11">
    <name type="scientific">Corethron hystrix</name>
    <dbReference type="NCBI Taxonomy" id="216773"/>
    <lineage>
        <taxon>Eukaryota</taxon>
        <taxon>Sar</taxon>
        <taxon>Stramenopiles</taxon>
        <taxon>Ochrophyta</taxon>
        <taxon>Bacillariophyta</taxon>
        <taxon>Coscinodiscophyceae</taxon>
        <taxon>Corethrophycidae</taxon>
        <taxon>Corethrales</taxon>
        <taxon>Corethraceae</taxon>
        <taxon>Corethron</taxon>
    </lineage>
</organism>
<feature type="compositionally biased region" description="Basic and acidic residues" evidence="9">
    <location>
        <begin position="161"/>
        <end position="173"/>
    </location>
</feature>
<keyword evidence="4" id="KW-0547">Nucleotide-binding</keyword>
<evidence type="ECO:0000256" key="5">
    <source>
        <dbReference type="ARBA" id="ARBA00022777"/>
    </source>
</evidence>
<evidence type="ECO:0000313" key="11">
    <source>
        <dbReference type="EMBL" id="CAD8898134.1"/>
    </source>
</evidence>
<dbReference type="GO" id="GO:0005956">
    <property type="term" value="C:protein kinase CK2 complex"/>
    <property type="evidence" value="ECO:0007669"/>
    <property type="project" value="TreeGrafter"/>
</dbReference>
<evidence type="ECO:0000256" key="3">
    <source>
        <dbReference type="ARBA" id="ARBA00022679"/>
    </source>
</evidence>
<dbReference type="InterPro" id="IPR000719">
    <property type="entry name" value="Prot_kinase_dom"/>
</dbReference>
<keyword evidence="2" id="KW-0723">Serine/threonine-protein kinase</keyword>
<dbReference type="EMBL" id="HBFR01034727">
    <property type="protein sequence ID" value="CAD8898134.1"/>
    <property type="molecule type" value="Transcribed_RNA"/>
</dbReference>
<evidence type="ECO:0000256" key="4">
    <source>
        <dbReference type="ARBA" id="ARBA00022741"/>
    </source>
</evidence>
<dbReference type="Pfam" id="PF00069">
    <property type="entry name" value="Pkinase"/>
    <property type="match status" value="1"/>
</dbReference>
<keyword evidence="3" id="KW-0808">Transferase</keyword>
<evidence type="ECO:0000259" key="10">
    <source>
        <dbReference type="PROSITE" id="PS50011"/>
    </source>
</evidence>
<comment type="catalytic activity">
    <reaction evidence="7">
        <text>L-threonyl-[protein] + ATP = O-phospho-L-threonyl-[protein] + ADP + H(+)</text>
        <dbReference type="Rhea" id="RHEA:46608"/>
        <dbReference type="Rhea" id="RHEA-COMP:11060"/>
        <dbReference type="Rhea" id="RHEA-COMP:11605"/>
        <dbReference type="ChEBI" id="CHEBI:15378"/>
        <dbReference type="ChEBI" id="CHEBI:30013"/>
        <dbReference type="ChEBI" id="CHEBI:30616"/>
        <dbReference type="ChEBI" id="CHEBI:61977"/>
        <dbReference type="ChEBI" id="CHEBI:456216"/>
        <dbReference type="EC" id="2.7.11.1"/>
    </reaction>
</comment>
<dbReference type="PANTHER" id="PTHR24054">
    <property type="entry name" value="CASEIN KINASE II SUBUNIT ALPHA"/>
    <property type="match status" value="1"/>
</dbReference>
<feature type="domain" description="Protein kinase" evidence="10">
    <location>
        <begin position="1"/>
        <end position="150"/>
    </location>
</feature>
<dbReference type="GO" id="GO:0005524">
    <property type="term" value="F:ATP binding"/>
    <property type="evidence" value="ECO:0007669"/>
    <property type="project" value="UniProtKB-KW"/>
</dbReference>
<dbReference type="PROSITE" id="PS50011">
    <property type="entry name" value="PROTEIN_KINASE_DOM"/>
    <property type="match status" value="1"/>
</dbReference>
<feature type="region of interest" description="Disordered" evidence="9">
    <location>
        <begin position="161"/>
        <end position="181"/>
    </location>
</feature>
<sequence>MTAYDYSVDLWAAGCILAGLLFWREPFFRGRDNVDQLAKVAGILGTEDLAAYCRKYGVVLRPDVRGAVFGTSSDSDTESEGGRDEAKGTTKMAAMERNVPRKRKRPWRDIPPPADAPPIPPEGIDLVDRLLRYDHAERPTAVEAMAHPFFDEVRETIEREWAEENAAREEKEVTSPSNFLQ</sequence>
<dbReference type="InterPro" id="IPR011009">
    <property type="entry name" value="Kinase-like_dom_sf"/>
</dbReference>
<evidence type="ECO:0000256" key="6">
    <source>
        <dbReference type="ARBA" id="ARBA00022840"/>
    </source>
</evidence>
<dbReference type="GO" id="GO:0051726">
    <property type="term" value="P:regulation of cell cycle"/>
    <property type="evidence" value="ECO:0007669"/>
    <property type="project" value="TreeGrafter"/>
</dbReference>
<keyword evidence="5" id="KW-0418">Kinase</keyword>
<feature type="compositionally biased region" description="Pro residues" evidence="9">
    <location>
        <begin position="109"/>
        <end position="121"/>
    </location>
</feature>
<evidence type="ECO:0000256" key="2">
    <source>
        <dbReference type="ARBA" id="ARBA00022527"/>
    </source>
</evidence>
<dbReference type="SUPFAM" id="SSF56112">
    <property type="entry name" value="Protein kinase-like (PK-like)"/>
    <property type="match status" value="1"/>
</dbReference>
<dbReference type="AlphaFoldDB" id="A0A7S1FZG7"/>
<evidence type="ECO:0000256" key="1">
    <source>
        <dbReference type="ARBA" id="ARBA00012513"/>
    </source>
</evidence>
<evidence type="ECO:0000256" key="8">
    <source>
        <dbReference type="ARBA" id="ARBA00048679"/>
    </source>
</evidence>
<proteinExistence type="predicted"/>
<reference evidence="11" key="1">
    <citation type="submission" date="2021-01" db="EMBL/GenBank/DDBJ databases">
        <authorList>
            <person name="Corre E."/>
            <person name="Pelletier E."/>
            <person name="Niang G."/>
            <person name="Scheremetjew M."/>
            <person name="Finn R."/>
            <person name="Kale V."/>
            <person name="Holt S."/>
            <person name="Cochrane G."/>
            <person name="Meng A."/>
            <person name="Brown T."/>
            <person name="Cohen L."/>
        </authorList>
    </citation>
    <scope>NUCLEOTIDE SEQUENCE</scope>
    <source>
        <strain evidence="11">308</strain>
    </source>
</reference>
<feature type="region of interest" description="Disordered" evidence="9">
    <location>
        <begin position="69"/>
        <end position="122"/>
    </location>
</feature>
<accession>A0A7S1FZG7</accession>
<comment type="catalytic activity">
    <reaction evidence="8">
        <text>L-seryl-[protein] + ATP = O-phospho-L-seryl-[protein] + ADP + H(+)</text>
        <dbReference type="Rhea" id="RHEA:17989"/>
        <dbReference type="Rhea" id="RHEA-COMP:9863"/>
        <dbReference type="Rhea" id="RHEA-COMP:11604"/>
        <dbReference type="ChEBI" id="CHEBI:15378"/>
        <dbReference type="ChEBI" id="CHEBI:29999"/>
        <dbReference type="ChEBI" id="CHEBI:30616"/>
        <dbReference type="ChEBI" id="CHEBI:83421"/>
        <dbReference type="ChEBI" id="CHEBI:456216"/>
        <dbReference type="EC" id="2.7.11.1"/>
    </reaction>
</comment>
<evidence type="ECO:0000256" key="9">
    <source>
        <dbReference type="SAM" id="MobiDB-lite"/>
    </source>
</evidence>
<gene>
    <name evidence="11" type="ORF">CHYS00102_LOCUS25348</name>
</gene>
<dbReference type="EC" id="2.7.11.1" evidence="1"/>
<dbReference type="GO" id="GO:0005634">
    <property type="term" value="C:nucleus"/>
    <property type="evidence" value="ECO:0007669"/>
    <property type="project" value="TreeGrafter"/>
</dbReference>
<keyword evidence="6" id="KW-0067">ATP-binding</keyword>
<name>A0A7S1FZG7_9STRA</name>
<dbReference type="Gene3D" id="1.10.510.10">
    <property type="entry name" value="Transferase(Phosphotransferase) domain 1"/>
    <property type="match status" value="1"/>
</dbReference>
<protein>
    <recommendedName>
        <fullName evidence="1">non-specific serine/threonine protein kinase</fullName>
        <ecNumber evidence="1">2.7.11.1</ecNumber>
    </recommendedName>
</protein>
<evidence type="ECO:0000256" key="7">
    <source>
        <dbReference type="ARBA" id="ARBA00047899"/>
    </source>
</evidence>
<dbReference type="GO" id="GO:0004674">
    <property type="term" value="F:protein serine/threonine kinase activity"/>
    <property type="evidence" value="ECO:0007669"/>
    <property type="project" value="UniProtKB-KW"/>
</dbReference>
<dbReference type="InterPro" id="IPR045216">
    <property type="entry name" value="CK2_alpha"/>
</dbReference>
<dbReference type="GO" id="GO:0005829">
    <property type="term" value="C:cytosol"/>
    <property type="evidence" value="ECO:0007669"/>
    <property type="project" value="TreeGrafter"/>
</dbReference>
<dbReference type="PANTHER" id="PTHR24054:SF0">
    <property type="entry name" value="CASEIN KINASE II SUBUNIT ALPHA"/>
    <property type="match status" value="1"/>
</dbReference>